<dbReference type="InterPro" id="IPR002523">
    <property type="entry name" value="MgTranspt_CorA/ZnTranspt_ZntB"/>
</dbReference>
<feature type="transmembrane region" description="Helical" evidence="5">
    <location>
        <begin position="441"/>
        <end position="459"/>
    </location>
</feature>
<dbReference type="InterPro" id="IPR045863">
    <property type="entry name" value="CorA_TM1_TM2"/>
</dbReference>
<comment type="subcellular location">
    <subcellularLocation>
        <location evidence="1">Cell membrane</location>
        <topology evidence="1">Multi-pass membrane protein</topology>
    </subcellularLocation>
</comment>
<keyword evidence="7" id="KW-1185">Reference proteome</keyword>
<accession>A0A1J9QSM3</accession>
<evidence type="ECO:0000256" key="5">
    <source>
        <dbReference type="SAM" id="Phobius"/>
    </source>
</evidence>
<evidence type="ECO:0000256" key="4">
    <source>
        <dbReference type="ARBA" id="ARBA00023136"/>
    </source>
</evidence>
<dbReference type="SUPFAM" id="SSF144083">
    <property type="entry name" value="Magnesium transport protein CorA, transmembrane region"/>
    <property type="match status" value="1"/>
</dbReference>
<dbReference type="PANTHER" id="PTHR46494">
    <property type="entry name" value="CORA FAMILY METAL ION TRANSPORTER (EUROFUNG)"/>
    <property type="match status" value="1"/>
</dbReference>
<dbReference type="RefSeq" id="XP_020127708.1">
    <property type="nucleotide sequence ID" value="XM_020276472.1"/>
</dbReference>
<evidence type="ECO:0000256" key="1">
    <source>
        <dbReference type="ARBA" id="ARBA00004651"/>
    </source>
</evidence>
<keyword evidence="4 5" id="KW-0472">Membrane</keyword>
<dbReference type="GO" id="GO:0015087">
    <property type="term" value="F:cobalt ion transmembrane transporter activity"/>
    <property type="evidence" value="ECO:0007669"/>
    <property type="project" value="TreeGrafter"/>
</dbReference>
<sequence>MAKYQQFVTEQSERNPSIKSLTRFLADKGQEHFRCRLALSQFWADSDEPETCEISLQKLGEILKETQKVETRVLRGRILVVEDLTRDVVEVLGSSLHVDPLFFASHLHSPWPNVSTQTPDMALLPSRRRTDRYINIHYHRTIVFKDTELQMRELLRTSNVRRKVVLLPKTKGVRIGLAQHSCSILKTFLPNKSWIYPPISNVYYDADGHEKEVLHSNMVSEPFLGGYEDFLDPPGAKNASTCPSGPRRSSMLDDLQYYWKRQKPILFDPESPALIHLAYYPLRIIAAEWVNYLTVMHHSIKQYEYSVKDGPSVLWLLDRLDSDIRSLQSWRRRSMSSQQKLHHVARFVRHSNQTQAGEDGLELLAQDYGHLAASVADFGERFERMLPIVTSMVQIADSRQSLAEAANVTRLTYLAVVFVPLSFTTGLFSMDRDTAPGSQGFWQFFAVAIPLTILVFIVARPPVEKYRQLRGWIAGIKLKALPRYRTEVAGLPGNRQSSVELATSIYAQSETWNSAGSVEEHMEYH</sequence>
<dbReference type="STRING" id="236234.A0A1J9QSM3"/>
<keyword evidence="3 5" id="KW-1133">Transmembrane helix</keyword>
<dbReference type="Proteomes" id="UP000183809">
    <property type="component" value="Unassembled WGS sequence"/>
</dbReference>
<dbReference type="GeneID" id="31016733"/>
<dbReference type="OrthoDB" id="3231000at2759"/>
<feature type="transmembrane region" description="Helical" evidence="5">
    <location>
        <begin position="411"/>
        <end position="429"/>
    </location>
</feature>
<name>A0A1J9QSM3_9PEZI</name>
<dbReference type="GO" id="GO:0015095">
    <property type="term" value="F:magnesium ion transmembrane transporter activity"/>
    <property type="evidence" value="ECO:0007669"/>
    <property type="project" value="TreeGrafter"/>
</dbReference>
<dbReference type="Pfam" id="PF01544">
    <property type="entry name" value="CorA"/>
    <property type="match status" value="1"/>
</dbReference>
<gene>
    <name evidence="6" type="ORF">BKCO1_4800033</name>
</gene>
<protein>
    <submittedName>
        <fullName evidence="6">Mg2+ transporter zinc transport protein</fullName>
    </submittedName>
</protein>
<evidence type="ECO:0000313" key="7">
    <source>
        <dbReference type="Proteomes" id="UP000183809"/>
    </source>
</evidence>
<dbReference type="Gene3D" id="1.20.58.340">
    <property type="entry name" value="Magnesium transport protein CorA, transmembrane region"/>
    <property type="match status" value="1"/>
</dbReference>
<comment type="caution">
    <text evidence="6">The sequence shown here is derived from an EMBL/GenBank/DDBJ whole genome shotgun (WGS) entry which is preliminary data.</text>
</comment>
<dbReference type="GO" id="GO:0050897">
    <property type="term" value="F:cobalt ion binding"/>
    <property type="evidence" value="ECO:0007669"/>
    <property type="project" value="TreeGrafter"/>
</dbReference>
<proteinExistence type="predicted"/>
<dbReference type="EMBL" id="MNUE01000048">
    <property type="protein sequence ID" value="OJD31448.1"/>
    <property type="molecule type" value="Genomic_DNA"/>
</dbReference>
<keyword evidence="2 5" id="KW-0812">Transmembrane</keyword>
<dbReference type="GO" id="GO:0000287">
    <property type="term" value="F:magnesium ion binding"/>
    <property type="evidence" value="ECO:0007669"/>
    <property type="project" value="TreeGrafter"/>
</dbReference>
<dbReference type="PANTHER" id="PTHR46494:SF1">
    <property type="entry name" value="CORA FAMILY METAL ION TRANSPORTER (EUROFUNG)"/>
    <property type="match status" value="1"/>
</dbReference>
<organism evidence="6 7">
    <name type="scientific">Diplodia corticola</name>
    <dbReference type="NCBI Taxonomy" id="236234"/>
    <lineage>
        <taxon>Eukaryota</taxon>
        <taxon>Fungi</taxon>
        <taxon>Dikarya</taxon>
        <taxon>Ascomycota</taxon>
        <taxon>Pezizomycotina</taxon>
        <taxon>Dothideomycetes</taxon>
        <taxon>Dothideomycetes incertae sedis</taxon>
        <taxon>Botryosphaeriales</taxon>
        <taxon>Botryosphaeriaceae</taxon>
        <taxon>Diplodia</taxon>
    </lineage>
</organism>
<evidence type="ECO:0000256" key="2">
    <source>
        <dbReference type="ARBA" id="ARBA00022692"/>
    </source>
</evidence>
<evidence type="ECO:0000313" key="6">
    <source>
        <dbReference type="EMBL" id="OJD31448.1"/>
    </source>
</evidence>
<dbReference type="GO" id="GO:0005886">
    <property type="term" value="C:plasma membrane"/>
    <property type="evidence" value="ECO:0007669"/>
    <property type="project" value="UniProtKB-SubCell"/>
</dbReference>
<dbReference type="AlphaFoldDB" id="A0A1J9QSM3"/>
<evidence type="ECO:0000256" key="3">
    <source>
        <dbReference type="ARBA" id="ARBA00022989"/>
    </source>
</evidence>
<reference evidence="6 7" key="1">
    <citation type="submission" date="2016-10" db="EMBL/GenBank/DDBJ databases">
        <title>Proteomics and genomics reveal pathogen-plant mechanisms compatible with a hemibiotrophic lifestyle of Diplodia corticola.</title>
        <authorList>
            <person name="Fernandes I."/>
            <person name="De Jonge R."/>
            <person name="Van De Peer Y."/>
            <person name="Devreese B."/>
            <person name="Alves A."/>
            <person name="Esteves A.C."/>
        </authorList>
    </citation>
    <scope>NUCLEOTIDE SEQUENCE [LARGE SCALE GENOMIC DNA]</scope>
    <source>
        <strain evidence="6 7">CBS 112549</strain>
    </source>
</reference>